<evidence type="ECO:0000259" key="1">
    <source>
        <dbReference type="Pfam" id="PF07045"/>
    </source>
</evidence>
<dbReference type="EMBL" id="JBHSCR010000036">
    <property type="protein sequence ID" value="MFC4349911.1"/>
    <property type="molecule type" value="Genomic_DNA"/>
</dbReference>
<dbReference type="Proteomes" id="UP001595776">
    <property type="component" value="Unassembled WGS sequence"/>
</dbReference>
<reference evidence="3" key="1">
    <citation type="journal article" date="2019" name="Int. J. Syst. Evol. Microbiol.">
        <title>The Global Catalogue of Microorganisms (GCM) 10K type strain sequencing project: providing services to taxonomists for standard genome sequencing and annotation.</title>
        <authorList>
            <consortium name="The Broad Institute Genomics Platform"/>
            <consortium name="The Broad Institute Genome Sequencing Center for Infectious Disease"/>
            <person name="Wu L."/>
            <person name="Ma J."/>
        </authorList>
    </citation>
    <scope>NUCLEOTIDE SEQUENCE [LARGE SCALE GENOMIC DNA]</scope>
    <source>
        <strain evidence="3">CGMCC 1.15304</strain>
    </source>
</reference>
<name>A0ABV8UF49_9PROT</name>
<evidence type="ECO:0000313" key="2">
    <source>
        <dbReference type="EMBL" id="MFC4349911.1"/>
    </source>
</evidence>
<proteinExistence type="predicted"/>
<dbReference type="InterPro" id="IPR010753">
    <property type="entry name" value="DUF1330"/>
</dbReference>
<feature type="domain" description="DUF1330" evidence="1">
    <location>
        <begin position="46"/>
        <end position="121"/>
    </location>
</feature>
<keyword evidence="3" id="KW-1185">Reference proteome</keyword>
<dbReference type="SUPFAM" id="SSF54909">
    <property type="entry name" value="Dimeric alpha+beta barrel"/>
    <property type="match status" value="1"/>
</dbReference>
<dbReference type="PANTHER" id="PTHR40257:SF1">
    <property type="entry name" value="DUF1330 DOMAIN-CONTAINING PROTEIN"/>
    <property type="match status" value="1"/>
</dbReference>
<protein>
    <submittedName>
        <fullName evidence="2">DUF1330 domain-containing protein</fullName>
    </submittedName>
</protein>
<dbReference type="InterPro" id="IPR011008">
    <property type="entry name" value="Dimeric_a/b-barrel"/>
</dbReference>
<dbReference type="Gene3D" id="3.30.70.100">
    <property type="match status" value="1"/>
</dbReference>
<evidence type="ECO:0000313" key="3">
    <source>
        <dbReference type="Proteomes" id="UP001595776"/>
    </source>
</evidence>
<accession>A0ABV8UF49</accession>
<gene>
    <name evidence="2" type="ORF">ACFO5Q_18825</name>
</gene>
<dbReference type="PANTHER" id="PTHR40257">
    <property type="match status" value="1"/>
</dbReference>
<sequence length="140" mass="15476">MSHIDPERDQFEAFKDLPRDTPINMLNLVRLKDKADYDGTAPEGVVTGADAYKAYSRESGPIFARVGGSILWRGAPELMLIGPKDEAWDVAFVARYPNAGAFMEMVTDPDYRKAVKHRQAGVLDSRLLRCAELGDAKGFG</sequence>
<dbReference type="RefSeq" id="WP_068144274.1">
    <property type="nucleotide sequence ID" value="NZ_JBHSCR010000036.1"/>
</dbReference>
<dbReference type="Pfam" id="PF07045">
    <property type="entry name" value="DUF1330"/>
    <property type="match status" value="1"/>
</dbReference>
<comment type="caution">
    <text evidence="2">The sequence shown here is derived from an EMBL/GenBank/DDBJ whole genome shotgun (WGS) entry which is preliminary data.</text>
</comment>
<organism evidence="2 3">
    <name type="scientific">Kordiimonas lipolytica</name>
    <dbReference type="NCBI Taxonomy" id="1662421"/>
    <lineage>
        <taxon>Bacteria</taxon>
        <taxon>Pseudomonadati</taxon>
        <taxon>Pseudomonadota</taxon>
        <taxon>Alphaproteobacteria</taxon>
        <taxon>Kordiimonadales</taxon>
        <taxon>Kordiimonadaceae</taxon>
        <taxon>Kordiimonas</taxon>
    </lineage>
</organism>